<evidence type="ECO:0000256" key="6">
    <source>
        <dbReference type="ARBA" id="ARBA00022475"/>
    </source>
</evidence>
<keyword evidence="8" id="KW-0349">Heme</keyword>
<name>A0A5B8RI04_9ZZZZ</name>
<keyword evidence="7" id="KW-0997">Cell inner membrane</keyword>
<accession>A0A5B8RI04</accession>
<dbReference type="Pfam" id="PF13442">
    <property type="entry name" value="Cytochrome_CBB3"/>
    <property type="match status" value="2"/>
</dbReference>
<dbReference type="UniPathway" id="UPA00705"/>
<dbReference type="Pfam" id="PF14715">
    <property type="entry name" value="FixP_N"/>
    <property type="match status" value="1"/>
</dbReference>
<keyword evidence="6" id="KW-1003">Cell membrane</keyword>
<evidence type="ECO:0000256" key="21">
    <source>
        <dbReference type="SAM" id="Phobius"/>
    </source>
</evidence>
<dbReference type="InterPro" id="IPR036909">
    <property type="entry name" value="Cyt_c-like_dom_sf"/>
</dbReference>
<comment type="subcellular location">
    <subcellularLocation>
        <location evidence="2">Cell inner membrane</location>
    </subcellularLocation>
</comment>
<evidence type="ECO:0000256" key="10">
    <source>
        <dbReference type="ARBA" id="ARBA00022692"/>
    </source>
</evidence>
<evidence type="ECO:0000256" key="8">
    <source>
        <dbReference type="ARBA" id="ARBA00022617"/>
    </source>
</evidence>
<keyword evidence="19 21" id="KW-0472">Membrane</keyword>
<dbReference type="GO" id="GO:0020037">
    <property type="term" value="F:heme binding"/>
    <property type="evidence" value="ECO:0007669"/>
    <property type="project" value="InterPro"/>
</dbReference>
<reference evidence="23" key="1">
    <citation type="submission" date="2019-06" db="EMBL/GenBank/DDBJ databases">
        <authorList>
            <person name="Murdoch R.W."/>
            <person name="Fathepure B."/>
        </authorList>
    </citation>
    <scope>NUCLEOTIDE SEQUENCE</scope>
</reference>
<comment type="similarity">
    <text evidence="4">Belongs to the CcoP / FixP family.</text>
</comment>
<evidence type="ECO:0000256" key="17">
    <source>
        <dbReference type="ARBA" id="ARBA00023004"/>
    </source>
</evidence>
<evidence type="ECO:0000256" key="14">
    <source>
        <dbReference type="ARBA" id="ARBA00022982"/>
    </source>
</evidence>
<dbReference type="SUPFAM" id="SSF46626">
    <property type="entry name" value="Cytochrome c"/>
    <property type="match status" value="2"/>
</dbReference>
<evidence type="ECO:0000256" key="7">
    <source>
        <dbReference type="ARBA" id="ARBA00022519"/>
    </source>
</evidence>
<dbReference type="GO" id="GO:0005886">
    <property type="term" value="C:plasma membrane"/>
    <property type="evidence" value="ECO:0007669"/>
    <property type="project" value="UniProtKB-SubCell"/>
</dbReference>
<dbReference type="InterPro" id="IPR009056">
    <property type="entry name" value="Cyt_c-like_dom"/>
</dbReference>
<proteinExistence type="inferred from homology"/>
<dbReference type="EMBL" id="MN079155">
    <property type="protein sequence ID" value="QEA06595.1"/>
    <property type="molecule type" value="Genomic_DNA"/>
</dbReference>
<keyword evidence="9" id="KW-0679">Respiratory chain</keyword>
<dbReference type="GO" id="GO:0005506">
    <property type="term" value="F:iron ion binding"/>
    <property type="evidence" value="ECO:0007669"/>
    <property type="project" value="InterPro"/>
</dbReference>
<comment type="pathway">
    <text evidence="3">Energy metabolism; oxidative phosphorylation.</text>
</comment>
<dbReference type="Gene3D" id="6.10.280.130">
    <property type="match status" value="1"/>
</dbReference>
<dbReference type="PANTHER" id="PTHR33751:SF1">
    <property type="entry name" value="CBB3-TYPE CYTOCHROME C OXIDASE SUBUNIT FIXP"/>
    <property type="match status" value="1"/>
</dbReference>
<feature type="domain" description="Cytochrome c" evidence="22">
    <location>
        <begin position="213"/>
        <end position="294"/>
    </location>
</feature>
<evidence type="ECO:0000256" key="5">
    <source>
        <dbReference type="ARBA" id="ARBA00022448"/>
    </source>
</evidence>
<evidence type="ECO:0000256" key="4">
    <source>
        <dbReference type="ARBA" id="ARBA00006113"/>
    </source>
</evidence>
<keyword evidence="10 21" id="KW-0812">Transmembrane</keyword>
<protein>
    <recommendedName>
        <fullName evidence="20">Cytochrome c oxidase subunit III</fullName>
    </recommendedName>
</protein>
<dbReference type="GO" id="GO:0016491">
    <property type="term" value="F:oxidoreductase activity"/>
    <property type="evidence" value="ECO:0007669"/>
    <property type="project" value="UniProtKB-KW"/>
</dbReference>
<dbReference type="PANTHER" id="PTHR33751">
    <property type="entry name" value="CBB3-TYPE CYTOCHROME C OXIDASE SUBUNIT FIXP"/>
    <property type="match status" value="1"/>
</dbReference>
<sequence>MSSFWHWYIIVLTLGNIAACYWLIRWTAKPRPGEASATETTGHVWDNDLSEYNQPMPRWWLWLFYITIVFGLVYLVLYPGLGRFDGVLNWSQYSAYQQEVKQMHERTASLYESYAAKPVPVLANDPEAMDTGRRLFANNCSVCHGSDGRGAKGFPNLADASWQYGGEPETLKQTITNGRNGVMPALGASLGQSKLEAVAAYVYSLNGRNAPQELVDRGKDVFMTQCVACHGADAKGNPQIGALNLTDDTWRYGGSLETIKETILNGRNGQMPAQKELLTPEQIHVLAAYVYQLSGQAGQRSASSE</sequence>
<dbReference type="GO" id="GO:0006119">
    <property type="term" value="P:oxidative phosphorylation"/>
    <property type="evidence" value="ECO:0007669"/>
    <property type="project" value="UniProtKB-UniPathway"/>
</dbReference>
<keyword evidence="11" id="KW-0479">Metal-binding</keyword>
<feature type="transmembrane region" description="Helical" evidence="21">
    <location>
        <begin position="6"/>
        <end position="24"/>
    </location>
</feature>
<keyword evidence="18" id="KW-0406">Ion transport</keyword>
<feature type="domain" description="Cytochrome c" evidence="22">
    <location>
        <begin position="127"/>
        <end position="206"/>
    </location>
</feature>
<keyword evidence="15 21" id="KW-1133">Transmembrane helix</keyword>
<evidence type="ECO:0000256" key="9">
    <source>
        <dbReference type="ARBA" id="ARBA00022660"/>
    </source>
</evidence>
<dbReference type="Gene3D" id="1.10.760.10">
    <property type="entry name" value="Cytochrome c-like domain"/>
    <property type="match status" value="2"/>
</dbReference>
<evidence type="ECO:0000256" key="3">
    <source>
        <dbReference type="ARBA" id="ARBA00004673"/>
    </source>
</evidence>
<evidence type="ECO:0000256" key="11">
    <source>
        <dbReference type="ARBA" id="ARBA00022723"/>
    </source>
</evidence>
<evidence type="ECO:0000256" key="1">
    <source>
        <dbReference type="ARBA" id="ARBA00001926"/>
    </source>
</evidence>
<evidence type="ECO:0000256" key="19">
    <source>
        <dbReference type="ARBA" id="ARBA00023136"/>
    </source>
</evidence>
<evidence type="ECO:0000313" key="23">
    <source>
        <dbReference type="EMBL" id="QEA06595.1"/>
    </source>
</evidence>
<keyword evidence="12" id="KW-0677">Repeat</keyword>
<gene>
    <name evidence="23" type="primary">ccoP2</name>
    <name evidence="23" type="ORF">KBTEX_02935</name>
</gene>
<evidence type="ECO:0000256" key="15">
    <source>
        <dbReference type="ARBA" id="ARBA00022989"/>
    </source>
</evidence>
<organism evidence="23">
    <name type="scientific">uncultured organism</name>
    <dbReference type="NCBI Taxonomy" id="155900"/>
    <lineage>
        <taxon>unclassified sequences</taxon>
        <taxon>environmental samples</taxon>
    </lineage>
</organism>
<keyword evidence="5" id="KW-0813">Transport</keyword>
<evidence type="ECO:0000256" key="18">
    <source>
        <dbReference type="ARBA" id="ARBA00023065"/>
    </source>
</evidence>
<dbReference type="PIRSF" id="PIRSF000006">
    <property type="entry name" value="Cbb3-Cox_fixP"/>
    <property type="match status" value="1"/>
</dbReference>
<keyword evidence="13" id="KW-0375">Hydrogen ion transport</keyword>
<dbReference type="AlphaFoldDB" id="A0A5B8RI04"/>
<dbReference type="PRINTS" id="PR00605">
    <property type="entry name" value="CYTCHROMECIC"/>
</dbReference>
<dbReference type="InterPro" id="IPR008168">
    <property type="entry name" value="Cyt_C_IC"/>
</dbReference>
<dbReference type="PROSITE" id="PS51007">
    <property type="entry name" value="CYTC"/>
    <property type="match status" value="2"/>
</dbReference>
<evidence type="ECO:0000256" key="13">
    <source>
        <dbReference type="ARBA" id="ARBA00022781"/>
    </source>
</evidence>
<keyword evidence="14" id="KW-0249">Electron transport</keyword>
<feature type="transmembrane region" description="Helical" evidence="21">
    <location>
        <begin position="59"/>
        <end position="81"/>
    </location>
</feature>
<evidence type="ECO:0000256" key="20">
    <source>
        <dbReference type="ARBA" id="ARBA00029635"/>
    </source>
</evidence>
<dbReference type="GO" id="GO:1902600">
    <property type="term" value="P:proton transmembrane transport"/>
    <property type="evidence" value="ECO:0007669"/>
    <property type="project" value="UniProtKB-KW"/>
</dbReference>
<evidence type="ECO:0000259" key="22">
    <source>
        <dbReference type="PROSITE" id="PS51007"/>
    </source>
</evidence>
<dbReference type="GO" id="GO:0009055">
    <property type="term" value="F:electron transfer activity"/>
    <property type="evidence" value="ECO:0007669"/>
    <property type="project" value="InterPro"/>
</dbReference>
<dbReference type="NCBIfam" id="TIGR00782">
    <property type="entry name" value="ccoP"/>
    <property type="match status" value="1"/>
</dbReference>
<dbReference type="InterPro" id="IPR004678">
    <property type="entry name" value="Cyt_c_oxidase_cbb3_su3"/>
</dbReference>
<keyword evidence="17" id="KW-0408">Iron</keyword>
<dbReference type="InterPro" id="IPR050597">
    <property type="entry name" value="Cytochrome_c_Oxidase_Subunit"/>
</dbReference>
<evidence type="ECO:0000256" key="2">
    <source>
        <dbReference type="ARBA" id="ARBA00004533"/>
    </source>
</evidence>
<evidence type="ECO:0000256" key="16">
    <source>
        <dbReference type="ARBA" id="ARBA00023002"/>
    </source>
</evidence>
<evidence type="ECO:0000256" key="12">
    <source>
        <dbReference type="ARBA" id="ARBA00022737"/>
    </source>
</evidence>
<keyword evidence="16" id="KW-0560">Oxidoreductase</keyword>
<dbReference type="InterPro" id="IPR032858">
    <property type="entry name" value="CcoP_N"/>
</dbReference>
<comment type="cofactor">
    <cofactor evidence="1">
        <name>heme c</name>
        <dbReference type="ChEBI" id="CHEBI:61717"/>
    </cofactor>
</comment>
<dbReference type="InterPro" id="IPR038414">
    <property type="entry name" value="CcoP_N_sf"/>
</dbReference>